<dbReference type="InParanoid" id="A0D4L8"/>
<dbReference type="HOGENOM" id="CLU_1411280_0_0_1"/>
<dbReference type="Proteomes" id="UP000000600">
    <property type="component" value="Unassembled WGS sequence"/>
</dbReference>
<dbReference type="RefSeq" id="XP_001445382.1">
    <property type="nucleotide sequence ID" value="XM_001445345.2"/>
</dbReference>
<dbReference type="KEGG" id="ptm:GSPATT00039262001"/>
<gene>
    <name evidence="1" type="ORF">GSPATT00039262001</name>
</gene>
<accession>A0D4L8</accession>
<keyword evidence="2" id="KW-1185">Reference proteome</keyword>
<dbReference type="AlphaFoldDB" id="A0D4L8"/>
<dbReference type="EMBL" id="CT868293">
    <property type="protein sequence ID" value="CAK77985.1"/>
    <property type="molecule type" value="Genomic_DNA"/>
</dbReference>
<organism evidence="1 2">
    <name type="scientific">Paramecium tetraurelia</name>
    <dbReference type="NCBI Taxonomy" id="5888"/>
    <lineage>
        <taxon>Eukaryota</taxon>
        <taxon>Sar</taxon>
        <taxon>Alveolata</taxon>
        <taxon>Ciliophora</taxon>
        <taxon>Intramacronucleata</taxon>
        <taxon>Oligohymenophorea</taxon>
        <taxon>Peniculida</taxon>
        <taxon>Parameciidae</taxon>
        <taxon>Paramecium</taxon>
    </lineage>
</organism>
<dbReference type="GeneID" id="5031166"/>
<reference evidence="1 2" key="1">
    <citation type="journal article" date="2006" name="Nature">
        <title>Global trends of whole-genome duplications revealed by the ciliate Paramecium tetraurelia.</title>
        <authorList>
            <consortium name="Genoscope"/>
            <person name="Aury J.-M."/>
            <person name="Jaillon O."/>
            <person name="Duret L."/>
            <person name="Noel B."/>
            <person name="Jubin C."/>
            <person name="Porcel B.M."/>
            <person name="Segurens B."/>
            <person name="Daubin V."/>
            <person name="Anthouard V."/>
            <person name="Aiach N."/>
            <person name="Arnaiz O."/>
            <person name="Billaut A."/>
            <person name="Beisson J."/>
            <person name="Blanc I."/>
            <person name="Bouhouche K."/>
            <person name="Camara F."/>
            <person name="Duharcourt S."/>
            <person name="Guigo R."/>
            <person name="Gogendeau D."/>
            <person name="Katinka M."/>
            <person name="Keller A.-M."/>
            <person name="Kissmehl R."/>
            <person name="Klotz C."/>
            <person name="Koll F."/>
            <person name="Le Moue A."/>
            <person name="Lepere C."/>
            <person name="Malinsky S."/>
            <person name="Nowacki M."/>
            <person name="Nowak J.K."/>
            <person name="Plattner H."/>
            <person name="Poulain J."/>
            <person name="Ruiz F."/>
            <person name="Serrano V."/>
            <person name="Zagulski M."/>
            <person name="Dessen P."/>
            <person name="Betermier M."/>
            <person name="Weissenbach J."/>
            <person name="Scarpelli C."/>
            <person name="Schachter V."/>
            <person name="Sperling L."/>
            <person name="Meyer E."/>
            <person name="Cohen J."/>
            <person name="Wincker P."/>
        </authorList>
    </citation>
    <scope>NUCLEOTIDE SEQUENCE [LARGE SCALE GENOMIC DNA]</scope>
    <source>
        <strain evidence="1 2">Stock d4-2</strain>
    </source>
</reference>
<sequence>MKQIQQLQQTYESAQITMIKEIIINGLKKYKSLFTQNQNYKDGREILNKYYKSSLIELNSVFERFQLAQVDEESYDLLKELNLMMKEMDSIRLIKKALAPYQANKILDNVLALADIGMQQTMAIPEINDEFDHLPESFQFQIQPLDDQEKIVIAIFDKKMTQYKNEIGSAIWNFNQEFTQIETIKLFWQNTKF</sequence>
<protein>
    <submittedName>
        <fullName evidence="1">Uncharacterized protein</fullName>
    </submittedName>
</protein>
<evidence type="ECO:0000313" key="2">
    <source>
        <dbReference type="Proteomes" id="UP000000600"/>
    </source>
</evidence>
<evidence type="ECO:0000313" key="1">
    <source>
        <dbReference type="EMBL" id="CAK77985.1"/>
    </source>
</evidence>
<proteinExistence type="predicted"/>
<name>A0D4L8_PARTE</name>